<gene>
    <name evidence="1" type="ORF">KP005_18385</name>
</gene>
<dbReference type="EMBL" id="CP076724">
    <property type="protein sequence ID" value="QWV97288.1"/>
    <property type="molecule type" value="Genomic_DNA"/>
</dbReference>
<evidence type="ECO:0000313" key="2">
    <source>
        <dbReference type="Proteomes" id="UP000683493"/>
    </source>
</evidence>
<reference evidence="1 2" key="1">
    <citation type="submission" date="2021-06" db="EMBL/GenBank/DDBJ databases">
        <title>Gemonas diversity in paddy soil.</title>
        <authorList>
            <person name="Liu G."/>
        </authorList>
    </citation>
    <scope>NUCLEOTIDE SEQUENCE [LARGE SCALE GENOMIC DNA]</scope>
    <source>
        <strain evidence="1 2">RG29</strain>
    </source>
</reference>
<protein>
    <recommendedName>
        <fullName evidence="3">Site-specific DNA-methyltransferase (adenine-specific)</fullName>
    </recommendedName>
</protein>
<keyword evidence="2" id="KW-1185">Reference proteome</keyword>
<proteinExistence type="predicted"/>
<name>A0ABX8JHQ6_9BACT</name>
<evidence type="ECO:0000313" key="1">
    <source>
        <dbReference type="EMBL" id="QWV97288.1"/>
    </source>
</evidence>
<organism evidence="1 2">
    <name type="scientific">Geomonas diazotrophica</name>
    <dbReference type="NCBI Taxonomy" id="2843197"/>
    <lineage>
        <taxon>Bacteria</taxon>
        <taxon>Pseudomonadati</taxon>
        <taxon>Thermodesulfobacteriota</taxon>
        <taxon>Desulfuromonadia</taxon>
        <taxon>Geobacterales</taxon>
        <taxon>Geobacteraceae</taxon>
        <taxon>Geomonas</taxon>
    </lineage>
</organism>
<accession>A0ABX8JHQ6</accession>
<evidence type="ECO:0008006" key="3">
    <source>
        <dbReference type="Google" id="ProtNLM"/>
    </source>
</evidence>
<dbReference type="Proteomes" id="UP000683493">
    <property type="component" value="Chromosome"/>
</dbReference>
<sequence>MNNLHLQQLRARLWELLNEYDEATSGPSDNDPDLIKRVRRYFSERKARRDKLSIVKGRGGAK</sequence>